<dbReference type="SMART" id="SM00382">
    <property type="entry name" value="AAA"/>
    <property type="match status" value="1"/>
</dbReference>
<gene>
    <name evidence="5" type="ORF">MAMA39_01770</name>
</gene>
<dbReference type="Pfam" id="PF00005">
    <property type="entry name" value="ABC_tran"/>
    <property type="match status" value="1"/>
</dbReference>
<protein>
    <recommendedName>
        <fullName evidence="4">ABC transporter domain-containing protein</fullName>
    </recommendedName>
</protein>
<dbReference type="RefSeq" id="WP_343251644.1">
    <property type="nucleotide sequence ID" value="NZ_HG937516.1"/>
</dbReference>
<dbReference type="InterPro" id="IPR027417">
    <property type="entry name" value="P-loop_NTPase"/>
</dbReference>
<evidence type="ECO:0000256" key="1">
    <source>
        <dbReference type="ARBA" id="ARBA00006216"/>
    </source>
</evidence>
<dbReference type="NCBIfam" id="TIGR01978">
    <property type="entry name" value="sufC"/>
    <property type="match status" value="1"/>
</dbReference>
<evidence type="ECO:0000313" key="6">
    <source>
        <dbReference type="Proteomes" id="UP000261764"/>
    </source>
</evidence>
<evidence type="ECO:0000313" key="5">
    <source>
        <dbReference type="EMBL" id="CDN40300.1"/>
    </source>
</evidence>
<dbReference type="Gene3D" id="3.40.50.300">
    <property type="entry name" value="P-loop containing nucleotide triphosphate hydrolases"/>
    <property type="match status" value="1"/>
</dbReference>
<dbReference type="SUPFAM" id="SSF52540">
    <property type="entry name" value="P-loop containing nucleoside triphosphate hydrolases"/>
    <property type="match status" value="1"/>
</dbReference>
<evidence type="ECO:0000259" key="4">
    <source>
        <dbReference type="PROSITE" id="PS50893"/>
    </source>
</evidence>
<keyword evidence="2" id="KW-0547">Nucleotide-binding</keyword>
<keyword evidence="3" id="KW-0067">ATP-binding</keyword>
<dbReference type="CDD" id="cd03217">
    <property type="entry name" value="ABC_FeS_Assembly"/>
    <property type="match status" value="1"/>
</dbReference>
<dbReference type="KEGG" id="mamp:MAMA39_01770"/>
<reference evidence="5 6" key="1">
    <citation type="journal article" date="2015" name="Clin. Infect. Dis.">
        <title>Genomic Investigations unmask Mycoplasma amphoriforme, a new respiratory pathogen.</title>
        <authorList>
            <person name="Gillespie S.H."/>
            <person name="Ling C.L."/>
            <person name="Oravcova K."/>
            <person name="Pinheiro M."/>
            <person name="Wells L."/>
            <person name="Bryant J.M."/>
            <person name="McHugh T.D."/>
            <person name="Bebear C."/>
            <person name="Webster D."/>
            <person name="Harris S.R."/>
            <person name="Seth-Smith H.M."/>
            <person name="Thomson N.R."/>
        </authorList>
    </citation>
    <scope>NUCLEOTIDE SEQUENCE [LARGE SCALE GENOMIC DNA]</scope>
    <source>
        <strain evidence="5 6">A39</strain>
    </source>
</reference>
<evidence type="ECO:0000256" key="2">
    <source>
        <dbReference type="ARBA" id="ARBA00022741"/>
    </source>
</evidence>
<sequence length="277" mass="31308">MASLIIKDLSVKINQKPILTKVNANIESGDIVAIMGPNGHGKSTLLKTIMGHYLTTITRGHIKFKNQILNKLDTDVRARLGLYFASQTPEEIPGVKNIDFFKAAVNARLKENIKLPELFKKVQKALKDLKMSPELLTRAVNEGFSGGEKKKNEILQLKIINPEFALLDEIDSGLDVDALMIITGQLIAWKAEKPKERTLIIVSHYERMFNLIKPNKVFVIVNGSIITSGDYQLAKKIDQEGYNWLRQEFKVEFKENKQADHDGFILEDSLGKMYAKK</sequence>
<accession>A0A292IHD6</accession>
<dbReference type="InterPro" id="IPR010230">
    <property type="entry name" value="FeS-cluster_ATPase_SufC"/>
</dbReference>
<dbReference type="Proteomes" id="UP000261764">
    <property type="component" value="Chromosome I"/>
</dbReference>
<dbReference type="PANTHER" id="PTHR43204:SF1">
    <property type="entry name" value="ABC TRANSPORTER I FAMILY MEMBER 6, CHLOROPLASTIC"/>
    <property type="match status" value="1"/>
</dbReference>
<evidence type="ECO:0000256" key="3">
    <source>
        <dbReference type="ARBA" id="ARBA00022840"/>
    </source>
</evidence>
<dbReference type="InterPro" id="IPR003439">
    <property type="entry name" value="ABC_transporter-like_ATP-bd"/>
</dbReference>
<dbReference type="GO" id="GO:0005524">
    <property type="term" value="F:ATP binding"/>
    <property type="evidence" value="ECO:0007669"/>
    <property type="project" value="UniProtKB-KW"/>
</dbReference>
<dbReference type="PROSITE" id="PS50893">
    <property type="entry name" value="ABC_TRANSPORTER_2"/>
    <property type="match status" value="1"/>
</dbReference>
<dbReference type="AlphaFoldDB" id="A0A292IHD6"/>
<dbReference type="PANTHER" id="PTHR43204">
    <property type="entry name" value="ABC TRANSPORTER I FAMILY MEMBER 6, CHLOROPLASTIC"/>
    <property type="match status" value="1"/>
</dbReference>
<dbReference type="EMBL" id="HG937516">
    <property type="protein sequence ID" value="CDN40300.1"/>
    <property type="molecule type" value="Genomic_DNA"/>
</dbReference>
<keyword evidence="6" id="KW-1185">Reference proteome</keyword>
<name>A0A292IHD6_9MOLU</name>
<dbReference type="InterPro" id="IPR003593">
    <property type="entry name" value="AAA+_ATPase"/>
</dbReference>
<dbReference type="GO" id="GO:0016887">
    <property type="term" value="F:ATP hydrolysis activity"/>
    <property type="evidence" value="ECO:0007669"/>
    <property type="project" value="InterPro"/>
</dbReference>
<organism evidence="5 6">
    <name type="scientific">Mycoplasma amphoriforme A39</name>
    <dbReference type="NCBI Taxonomy" id="572419"/>
    <lineage>
        <taxon>Bacteria</taxon>
        <taxon>Bacillati</taxon>
        <taxon>Mycoplasmatota</taxon>
        <taxon>Mollicutes</taxon>
        <taxon>Mycoplasmataceae</taxon>
        <taxon>Mycoplasma</taxon>
    </lineage>
</organism>
<feature type="domain" description="ABC transporter" evidence="4">
    <location>
        <begin position="4"/>
        <end position="247"/>
    </location>
</feature>
<proteinExistence type="inferred from homology"/>
<comment type="similarity">
    <text evidence="1">Belongs to the ABC transporter superfamily. Ycf16 family.</text>
</comment>